<evidence type="ECO:0000256" key="1">
    <source>
        <dbReference type="PROSITE-ProRule" id="PRU00047"/>
    </source>
</evidence>
<gene>
    <name evidence="3" type="ORF">CFOL_v3_31577</name>
</gene>
<evidence type="ECO:0000313" key="4">
    <source>
        <dbReference type="Proteomes" id="UP000187406"/>
    </source>
</evidence>
<name>A0A1Q3D6T7_CEPFO</name>
<dbReference type="InParanoid" id="A0A1Q3D6T7"/>
<organism evidence="3 4">
    <name type="scientific">Cephalotus follicularis</name>
    <name type="common">Albany pitcher plant</name>
    <dbReference type="NCBI Taxonomy" id="3775"/>
    <lineage>
        <taxon>Eukaryota</taxon>
        <taxon>Viridiplantae</taxon>
        <taxon>Streptophyta</taxon>
        <taxon>Embryophyta</taxon>
        <taxon>Tracheophyta</taxon>
        <taxon>Spermatophyta</taxon>
        <taxon>Magnoliopsida</taxon>
        <taxon>eudicotyledons</taxon>
        <taxon>Gunneridae</taxon>
        <taxon>Pentapetalae</taxon>
        <taxon>rosids</taxon>
        <taxon>fabids</taxon>
        <taxon>Oxalidales</taxon>
        <taxon>Cephalotaceae</taxon>
        <taxon>Cephalotus</taxon>
    </lineage>
</organism>
<keyword evidence="1" id="KW-0862">Zinc</keyword>
<proteinExistence type="predicted"/>
<dbReference type="Proteomes" id="UP000187406">
    <property type="component" value="Unassembled WGS sequence"/>
</dbReference>
<dbReference type="InterPro" id="IPR001878">
    <property type="entry name" value="Znf_CCHC"/>
</dbReference>
<evidence type="ECO:0000259" key="2">
    <source>
        <dbReference type="PROSITE" id="PS50158"/>
    </source>
</evidence>
<dbReference type="AlphaFoldDB" id="A0A1Q3D6T7"/>
<evidence type="ECO:0000313" key="3">
    <source>
        <dbReference type="EMBL" id="GAV88154.1"/>
    </source>
</evidence>
<protein>
    <recommendedName>
        <fullName evidence="2">CCHC-type domain-containing protein</fullName>
    </recommendedName>
</protein>
<dbReference type="EMBL" id="BDDD01004699">
    <property type="protein sequence ID" value="GAV88154.1"/>
    <property type="molecule type" value="Genomic_DNA"/>
</dbReference>
<dbReference type="GO" id="GO:0003676">
    <property type="term" value="F:nucleic acid binding"/>
    <property type="evidence" value="ECO:0007669"/>
    <property type="project" value="InterPro"/>
</dbReference>
<dbReference type="Gene3D" id="4.10.60.10">
    <property type="entry name" value="Zinc finger, CCHC-type"/>
    <property type="match status" value="1"/>
</dbReference>
<dbReference type="InterPro" id="IPR036875">
    <property type="entry name" value="Znf_CCHC_sf"/>
</dbReference>
<sequence>MLSLYVRTSLDRQENRSWKVEENRSWTTILHLPPNCRVGNEVDSIALSCHTPGIFIRDPETVKTKGHPKHPSRIPAGIEAPKKRKCKLCGEKGHYATTCQKKTRLALWRNKLDTWFLRR</sequence>
<accession>A0A1Q3D6T7</accession>
<feature type="domain" description="CCHC-type" evidence="2">
    <location>
        <begin position="84"/>
        <end position="101"/>
    </location>
</feature>
<keyword evidence="1" id="KW-0479">Metal-binding</keyword>
<dbReference type="PROSITE" id="PS50158">
    <property type="entry name" value="ZF_CCHC"/>
    <property type="match status" value="1"/>
</dbReference>
<dbReference type="GO" id="GO:0008270">
    <property type="term" value="F:zinc ion binding"/>
    <property type="evidence" value="ECO:0007669"/>
    <property type="project" value="UniProtKB-KW"/>
</dbReference>
<comment type="caution">
    <text evidence="3">The sequence shown here is derived from an EMBL/GenBank/DDBJ whole genome shotgun (WGS) entry which is preliminary data.</text>
</comment>
<keyword evidence="4" id="KW-1185">Reference proteome</keyword>
<keyword evidence="1" id="KW-0863">Zinc-finger</keyword>
<reference evidence="4" key="1">
    <citation type="submission" date="2016-04" db="EMBL/GenBank/DDBJ databases">
        <title>Cephalotus genome sequencing.</title>
        <authorList>
            <person name="Fukushima K."/>
            <person name="Hasebe M."/>
            <person name="Fang X."/>
        </authorList>
    </citation>
    <scope>NUCLEOTIDE SEQUENCE [LARGE SCALE GENOMIC DNA]</scope>
    <source>
        <strain evidence="4">cv. St1</strain>
    </source>
</reference>
<dbReference type="SUPFAM" id="SSF57756">
    <property type="entry name" value="Retrovirus zinc finger-like domains"/>
    <property type="match status" value="1"/>
</dbReference>